<reference evidence="3 4" key="1">
    <citation type="submission" date="2024-06" db="EMBL/GenBank/DDBJ databases">
        <title>The Natural Products Discovery Center: Release of the First 8490 Sequenced Strains for Exploring Actinobacteria Biosynthetic Diversity.</title>
        <authorList>
            <person name="Kalkreuter E."/>
            <person name="Kautsar S.A."/>
            <person name="Yang D."/>
            <person name="Bader C.D."/>
            <person name="Teijaro C.N."/>
            <person name="Fluegel L."/>
            <person name="Davis C.M."/>
            <person name="Simpson J.R."/>
            <person name="Lauterbach L."/>
            <person name="Steele A.D."/>
            <person name="Gui C."/>
            <person name="Meng S."/>
            <person name="Li G."/>
            <person name="Viehrig K."/>
            <person name="Ye F."/>
            <person name="Su P."/>
            <person name="Kiefer A.F."/>
            <person name="Nichols A."/>
            <person name="Cepeda A.J."/>
            <person name="Yan W."/>
            <person name="Fan B."/>
            <person name="Jiang Y."/>
            <person name="Adhikari A."/>
            <person name="Zheng C.-J."/>
            <person name="Schuster L."/>
            <person name="Cowan T.M."/>
            <person name="Smanski M.J."/>
            <person name="Chevrette M.G."/>
            <person name="De Carvalho L.P.S."/>
            <person name="Shen B."/>
        </authorList>
    </citation>
    <scope>NUCLEOTIDE SEQUENCE [LARGE SCALE GENOMIC DNA]</scope>
    <source>
        <strain evidence="3 4">NPDC052347</strain>
    </source>
</reference>
<feature type="compositionally biased region" description="Basic and acidic residues" evidence="1">
    <location>
        <begin position="26"/>
        <end position="40"/>
    </location>
</feature>
<dbReference type="InterPro" id="IPR007278">
    <property type="entry name" value="DUF397"/>
</dbReference>
<accession>A0ABV3JU97</accession>
<organism evidence="3 4">
    <name type="scientific">Streptomyces orinoci</name>
    <name type="common">Streptoverticillium orinoci</name>
    <dbReference type="NCBI Taxonomy" id="67339"/>
    <lineage>
        <taxon>Bacteria</taxon>
        <taxon>Bacillati</taxon>
        <taxon>Actinomycetota</taxon>
        <taxon>Actinomycetes</taxon>
        <taxon>Kitasatosporales</taxon>
        <taxon>Streptomycetaceae</taxon>
        <taxon>Streptomyces</taxon>
    </lineage>
</organism>
<feature type="domain" description="DUF397" evidence="2">
    <location>
        <begin position="7"/>
        <end position="60"/>
    </location>
</feature>
<gene>
    <name evidence="3" type="ORF">AB0L16_08240</name>
</gene>
<dbReference type="Proteomes" id="UP001552594">
    <property type="component" value="Unassembled WGS sequence"/>
</dbReference>
<comment type="caution">
    <text evidence="3">The sequence shown here is derived from an EMBL/GenBank/DDBJ whole genome shotgun (WGS) entry which is preliminary data.</text>
</comment>
<protein>
    <submittedName>
        <fullName evidence="3">DUF397 domain-containing protein</fullName>
    </submittedName>
</protein>
<dbReference type="RefSeq" id="WP_109282873.1">
    <property type="nucleotide sequence ID" value="NZ_JBFAUK010000004.1"/>
</dbReference>
<keyword evidence="4" id="KW-1185">Reference proteome</keyword>
<evidence type="ECO:0000256" key="1">
    <source>
        <dbReference type="SAM" id="MobiDB-lite"/>
    </source>
</evidence>
<feature type="region of interest" description="Disordered" evidence="1">
    <location>
        <begin position="1"/>
        <end position="51"/>
    </location>
</feature>
<dbReference type="EMBL" id="JBFAUK010000004">
    <property type="protein sequence ID" value="MEV5506456.1"/>
    <property type="molecule type" value="Genomic_DNA"/>
</dbReference>
<evidence type="ECO:0000313" key="4">
    <source>
        <dbReference type="Proteomes" id="UP001552594"/>
    </source>
</evidence>
<dbReference type="Pfam" id="PF04149">
    <property type="entry name" value="DUF397"/>
    <property type="match status" value="1"/>
</dbReference>
<name>A0ABV3JU97_STRON</name>
<proteinExistence type="predicted"/>
<evidence type="ECO:0000313" key="3">
    <source>
        <dbReference type="EMBL" id="MEV5506456.1"/>
    </source>
</evidence>
<sequence>MQALTSAVWRKSTHSDPNAEECLEVSDTRPDSVPIRDSKRPSGQTLNPPRASWSAFLRALADNRLAP</sequence>
<evidence type="ECO:0000259" key="2">
    <source>
        <dbReference type="Pfam" id="PF04149"/>
    </source>
</evidence>